<feature type="domain" description="HTH merR-type" evidence="2">
    <location>
        <begin position="6"/>
        <end position="75"/>
    </location>
</feature>
<dbReference type="CDD" id="cd01106">
    <property type="entry name" value="HTH_TipAL-Mta"/>
    <property type="match status" value="1"/>
</dbReference>
<dbReference type="GO" id="GO:0003700">
    <property type="term" value="F:DNA-binding transcription factor activity"/>
    <property type="evidence" value="ECO:0007669"/>
    <property type="project" value="InterPro"/>
</dbReference>
<sequence length="393" mass="45560">MKLPGYYSSGEFAKKAHITKKTVRYYDEHNILKPSYVNENGARFYNDDDFARLQQILFLKYLGFSLDDIKEMTLRNTDSNVMSESLHMQLGLVEERIEQMKLMKSALQEASEVIDEGRSVDWSHMLELVNINEMEQKLKQQYRDASNISARINLHRDFSMNPVSWFSWVFDECSFFEGEKVLEVGCGDASLWTQNIDRIPADMQITLTDISYGMVRDATRNVGADDKRFTYEVMDAHRLYKPDSSYDCVIADHVLFYCDNLDAVCSEILRVLKPGGVFVCSTYSSRHMKEINDLVQQFDDRIELSAERLYEQFGKENGEAILGKYFGEVSWHGYEDELVVEKAEPVIEYVLSCHGNQNRYIVDRYKEFAAFVRKKTEGGFHITKDAGVFIARK</sequence>
<keyword evidence="1" id="KW-0238">DNA-binding</keyword>
<protein>
    <submittedName>
        <fullName evidence="3">Predicted transcriptional regulators</fullName>
    </submittedName>
</protein>
<dbReference type="SUPFAM" id="SSF46955">
    <property type="entry name" value="Putative DNA-binding domain"/>
    <property type="match status" value="1"/>
</dbReference>
<evidence type="ECO:0000313" key="4">
    <source>
        <dbReference type="Proteomes" id="UP000049472"/>
    </source>
</evidence>
<dbReference type="Pfam" id="PF13411">
    <property type="entry name" value="MerR_1"/>
    <property type="match status" value="1"/>
</dbReference>
<dbReference type="GO" id="GO:0003677">
    <property type="term" value="F:DNA binding"/>
    <property type="evidence" value="ECO:0007669"/>
    <property type="project" value="UniProtKB-KW"/>
</dbReference>
<name>A0A0M6WRK5_9FIRM</name>
<dbReference type="GO" id="GO:0008757">
    <property type="term" value="F:S-adenosylmethionine-dependent methyltransferase activity"/>
    <property type="evidence" value="ECO:0007669"/>
    <property type="project" value="InterPro"/>
</dbReference>
<dbReference type="EMBL" id="CVRQ01000022">
    <property type="protein sequence ID" value="CRL39229.1"/>
    <property type="molecule type" value="Genomic_DNA"/>
</dbReference>
<dbReference type="Proteomes" id="UP000049472">
    <property type="component" value="Unassembled WGS sequence"/>
</dbReference>
<dbReference type="InterPro" id="IPR047057">
    <property type="entry name" value="MerR_fam"/>
</dbReference>
<proteinExistence type="predicted"/>
<dbReference type="InterPro" id="IPR000551">
    <property type="entry name" value="MerR-type_HTH_dom"/>
</dbReference>
<accession>A0A0M6WRK5</accession>
<evidence type="ECO:0000313" key="3">
    <source>
        <dbReference type="EMBL" id="CRL39229.1"/>
    </source>
</evidence>
<dbReference type="PROSITE" id="PS50937">
    <property type="entry name" value="HTH_MERR_2"/>
    <property type="match status" value="1"/>
</dbReference>
<organism evidence="3 4">
    <name type="scientific">Agathobacter rectalis</name>
    <dbReference type="NCBI Taxonomy" id="39491"/>
    <lineage>
        <taxon>Bacteria</taxon>
        <taxon>Bacillati</taxon>
        <taxon>Bacillota</taxon>
        <taxon>Clostridia</taxon>
        <taxon>Lachnospirales</taxon>
        <taxon>Lachnospiraceae</taxon>
        <taxon>Agathobacter</taxon>
    </lineage>
</organism>
<dbReference type="SMART" id="SM00422">
    <property type="entry name" value="HTH_MERR"/>
    <property type="match status" value="1"/>
</dbReference>
<dbReference type="AlphaFoldDB" id="A0A0M6WRK5"/>
<dbReference type="InterPro" id="IPR029063">
    <property type="entry name" value="SAM-dependent_MTases_sf"/>
</dbReference>
<dbReference type="CDD" id="cd02440">
    <property type="entry name" value="AdoMet_MTases"/>
    <property type="match status" value="1"/>
</dbReference>
<keyword evidence="4" id="KW-1185">Reference proteome</keyword>
<gene>
    <name evidence="3" type="ORF">T1815_20331</name>
</gene>
<dbReference type="Gene3D" id="3.40.50.150">
    <property type="entry name" value="Vaccinia Virus protein VP39"/>
    <property type="match status" value="1"/>
</dbReference>
<dbReference type="Gene3D" id="1.10.1660.10">
    <property type="match status" value="1"/>
</dbReference>
<dbReference type="SUPFAM" id="SSF53335">
    <property type="entry name" value="S-adenosyl-L-methionine-dependent methyltransferases"/>
    <property type="match status" value="1"/>
</dbReference>
<evidence type="ECO:0000256" key="1">
    <source>
        <dbReference type="ARBA" id="ARBA00023125"/>
    </source>
</evidence>
<dbReference type="InterPro" id="IPR009061">
    <property type="entry name" value="DNA-bd_dom_put_sf"/>
</dbReference>
<evidence type="ECO:0000259" key="2">
    <source>
        <dbReference type="PROSITE" id="PS50937"/>
    </source>
</evidence>
<dbReference type="InterPro" id="IPR013216">
    <property type="entry name" value="Methyltransf_11"/>
</dbReference>
<dbReference type="PANTHER" id="PTHR30204:SF96">
    <property type="entry name" value="CHROMOSOME-ANCHORING PROTEIN RACA"/>
    <property type="match status" value="1"/>
</dbReference>
<reference evidence="4" key="1">
    <citation type="submission" date="2015-05" db="EMBL/GenBank/DDBJ databases">
        <authorList>
            <consortium name="Pathogen Informatics"/>
        </authorList>
    </citation>
    <scope>NUCLEOTIDE SEQUENCE [LARGE SCALE GENOMIC DNA]</scope>
    <source>
        <strain evidence="4">T1-815</strain>
    </source>
</reference>
<dbReference type="PANTHER" id="PTHR30204">
    <property type="entry name" value="REDOX-CYCLING DRUG-SENSING TRANSCRIPTIONAL ACTIVATOR SOXR"/>
    <property type="match status" value="1"/>
</dbReference>
<dbReference type="RefSeq" id="WP_055062114.1">
    <property type="nucleotide sequence ID" value="NZ_CVRQ01000022.1"/>
</dbReference>
<dbReference type="Pfam" id="PF08241">
    <property type="entry name" value="Methyltransf_11"/>
    <property type="match status" value="1"/>
</dbReference>